<accession>A0AAN8C7E2</accession>
<gene>
    <name evidence="1" type="ORF">CgunFtcFv8_015960</name>
</gene>
<proteinExistence type="predicted"/>
<reference evidence="1 2" key="1">
    <citation type="journal article" date="2023" name="Mol. Biol. Evol.">
        <title>Genomics of Secondarily Temperate Adaptation in the Only Non-Antarctic Icefish.</title>
        <authorList>
            <person name="Rivera-Colon A.G."/>
            <person name="Rayamajhi N."/>
            <person name="Minhas B.F."/>
            <person name="Madrigal G."/>
            <person name="Bilyk K.T."/>
            <person name="Yoon V."/>
            <person name="Hune M."/>
            <person name="Gregory S."/>
            <person name="Cheng C.H.C."/>
            <person name="Catchen J.M."/>
        </authorList>
    </citation>
    <scope>NUCLEOTIDE SEQUENCE [LARGE SCALE GENOMIC DNA]</scope>
    <source>
        <tissue evidence="1">White muscle</tissue>
    </source>
</reference>
<evidence type="ECO:0000313" key="2">
    <source>
        <dbReference type="Proteomes" id="UP001331515"/>
    </source>
</evidence>
<dbReference type="Proteomes" id="UP001331515">
    <property type="component" value="Unassembled WGS sequence"/>
</dbReference>
<dbReference type="EMBL" id="JAURVH010001533">
    <property type="protein sequence ID" value="KAK5898555.1"/>
    <property type="molecule type" value="Genomic_DNA"/>
</dbReference>
<sequence>MSLEKRVVLYSGDASHESRDGPSVTRSLCPLQAMRPMRAETVPPSRVPLSSTADCSSIAVPIGEEDAQPQCLSNDIHCVASQGQTLRGSF</sequence>
<keyword evidence="2" id="KW-1185">Reference proteome</keyword>
<comment type="caution">
    <text evidence="1">The sequence shown here is derived from an EMBL/GenBank/DDBJ whole genome shotgun (WGS) entry which is preliminary data.</text>
</comment>
<protein>
    <submittedName>
        <fullName evidence="1">Uncharacterized protein</fullName>
    </submittedName>
</protein>
<organism evidence="1 2">
    <name type="scientific">Champsocephalus gunnari</name>
    <name type="common">Mackerel icefish</name>
    <dbReference type="NCBI Taxonomy" id="52237"/>
    <lineage>
        <taxon>Eukaryota</taxon>
        <taxon>Metazoa</taxon>
        <taxon>Chordata</taxon>
        <taxon>Craniata</taxon>
        <taxon>Vertebrata</taxon>
        <taxon>Euteleostomi</taxon>
        <taxon>Actinopterygii</taxon>
        <taxon>Neopterygii</taxon>
        <taxon>Teleostei</taxon>
        <taxon>Neoteleostei</taxon>
        <taxon>Acanthomorphata</taxon>
        <taxon>Eupercaria</taxon>
        <taxon>Perciformes</taxon>
        <taxon>Notothenioidei</taxon>
        <taxon>Channichthyidae</taxon>
        <taxon>Champsocephalus</taxon>
    </lineage>
</organism>
<evidence type="ECO:0000313" key="1">
    <source>
        <dbReference type="EMBL" id="KAK5898555.1"/>
    </source>
</evidence>
<name>A0AAN8C7E2_CHAGU</name>
<dbReference type="AlphaFoldDB" id="A0AAN8C7E2"/>